<feature type="chain" id="PRO_5003254789" evidence="1">
    <location>
        <begin position="20"/>
        <end position="168"/>
    </location>
</feature>
<proteinExistence type="evidence at transcript level"/>
<accession>F0J9T6</accession>
<keyword evidence="1" id="KW-0732">Signal</keyword>
<feature type="signal peptide" evidence="1">
    <location>
        <begin position="1"/>
        <end position="19"/>
    </location>
</feature>
<dbReference type="AlphaFoldDB" id="F0J9T6"/>
<reference evidence="2" key="1">
    <citation type="journal article" date="2011" name="BMC Genomics">
        <title>A further insight into the sialome of the tropical bont tick, Amblyomma variegatum.</title>
        <authorList>
            <person name="Ribeiro J.M."/>
            <person name="Anderson J.M."/>
            <person name="Manoukis N.C."/>
            <person name="Meng Z."/>
            <person name="Francishetti I.M."/>
        </authorList>
    </citation>
    <scope>NUCLEOTIDE SEQUENCE</scope>
    <source>
        <strain evidence="2">Amb_var-1189</strain>
        <tissue evidence="2">Salivary gland</tissue>
    </source>
</reference>
<organism evidence="2">
    <name type="scientific">Amblyomma variegatum</name>
    <name type="common">Tropical bont tick</name>
    <dbReference type="NCBI Taxonomy" id="34610"/>
    <lineage>
        <taxon>Eukaryota</taxon>
        <taxon>Metazoa</taxon>
        <taxon>Ecdysozoa</taxon>
        <taxon>Arthropoda</taxon>
        <taxon>Chelicerata</taxon>
        <taxon>Arachnida</taxon>
        <taxon>Acari</taxon>
        <taxon>Parasitiformes</taxon>
        <taxon>Ixodida</taxon>
        <taxon>Ixodoidea</taxon>
        <taxon>Ixodidae</taxon>
        <taxon>Amblyomminae</taxon>
        <taxon>Amblyomma</taxon>
    </lineage>
</organism>
<evidence type="ECO:0000313" key="2">
    <source>
        <dbReference type="EMBL" id="DAA34611.1"/>
    </source>
</evidence>
<protein>
    <submittedName>
        <fullName evidence="2">Serine proteinase inhibitor</fullName>
    </submittedName>
</protein>
<name>F0J9T6_AMBVA</name>
<dbReference type="EMBL" id="BK007637">
    <property type="protein sequence ID" value="DAA34611.1"/>
    <property type="molecule type" value="mRNA"/>
</dbReference>
<sequence length="168" mass="19149">MRSILFSLAACALVPSVLSDQRGERNNEDCPAMQTCVTPEWPFYKNLSDPNDKSDILFIYNSTSELCEKVLIDPTYRNHTYKSRFDCVSACNPGQGAPFCAAGPIEPCNDTASNRTDHYEYDNTAYFYNVTSMQCQEYLGCVDYLDRTDDVNYYITEHFCMFECGGFK</sequence>
<evidence type="ECO:0000256" key="1">
    <source>
        <dbReference type="SAM" id="SignalP"/>
    </source>
</evidence>